<dbReference type="Proteomes" id="UP000250028">
    <property type="component" value="Unassembled WGS sequence"/>
</dbReference>
<sequence length="317" mass="34136">MPAPSSLIFVVIILIWAAYLLQHWIRRREALATARSVDRFSEAMRVLDRRGVIADSGAVAMTLDGEQARPAIPAVSVKPERISLRAGSVPATSVVAVTTTEEVAVQEKSSIMQAPVQVGNRLMKSLGRLDRRKVRGICLLVSLALLVITTLLSPFGLVPWWSPIVMLAVTAGVVAWLRSAALKKQAASGVRRPVAPRPAVRTSAQVGARRQPLQAPVAPAAVNTVEPVYAPVHEVYDVAPVVAASVIEVAQPVIDNSWEPVQVPRPTYTMKEEAPRPAPAPAAVTPAYEQMPVEDLPFDGLALDLEDDDVRPVYRAG</sequence>
<feature type="transmembrane region" description="Helical" evidence="1">
    <location>
        <begin position="134"/>
        <end position="152"/>
    </location>
</feature>
<gene>
    <name evidence="2" type="ORF">SAMN04489750_2534</name>
</gene>
<evidence type="ECO:0000313" key="2">
    <source>
        <dbReference type="EMBL" id="SSA35185.1"/>
    </source>
</evidence>
<dbReference type="RefSeq" id="WP_109686297.1">
    <property type="nucleotide sequence ID" value="NZ_QGDN01000001.1"/>
</dbReference>
<feature type="transmembrane region" description="Helical" evidence="1">
    <location>
        <begin position="6"/>
        <end position="25"/>
    </location>
</feature>
<evidence type="ECO:0000313" key="3">
    <source>
        <dbReference type="Proteomes" id="UP000250028"/>
    </source>
</evidence>
<proteinExistence type="predicted"/>
<keyword evidence="1" id="KW-1133">Transmembrane helix</keyword>
<dbReference type="EMBL" id="UESZ01000001">
    <property type="protein sequence ID" value="SSA35185.1"/>
    <property type="molecule type" value="Genomic_DNA"/>
</dbReference>
<feature type="transmembrane region" description="Helical" evidence="1">
    <location>
        <begin position="158"/>
        <end position="177"/>
    </location>
</feature>
<dbReference type="OrthoDB" id="3218604at2"/>
<evidence type="ECO:0000256" key="1">
    <source>
        <dbReference type="SAM" id="Phobius"/>
    </source>
</evidence>
<keyword evidence="1" id="KW-0472">Membrane</keyword>
<keyword evidence="3" id="KW-1185">Reference proteome</keyword>
<reference evidence="3" key="1">
    <citation type="submission" date="2016-10" db="EMBL/GenBank/DDBJ databases">
        <authorList>
            <person name="Varghese N."/>
            <person name="Submissions S."/>
        </authorList>
    </citation>
    <scope>NUCLEOTIDE SEQUENCE [LARGE SCALE GENOMIC DNA]</scope>
    <source>
        <strain evidence="3">DSM 22951</strain>
    </source>
</reference>
<accession>A0A2Y8ZTG9</accession>
<name>A0A2Y8ZTG9_9MICO</name>
<keyword evidence="1" id="KW-0812">Transmembrane</keyword>
<dbReference type="AlphaFoldDB" id="A0A2Y8ZTG9"/>
<organism evidence="2 3">
    <name type="scientific">Branchiibius hedensis</name>
    <dbReference type="NCBI Taxonomy" id="672460"/>
    <lineage>
        <taxon>Bacteria</taxon>
        <taxon>Bacillati</taxon>
        <taxon>Actinomycetota</taxon>
        <taxon>Actinomycetes</taxon>
        <taxon>Micrococcales</taxon>
        <taxon>Dermacoccaceae</taxon>
        <taxon>Branchiibius</taxon>
    </lineage>
</organism>
<protein>
    <submittedName>
        <fullName evidence="2">Uncharacterized protein</fullName>
    </submittedName>
</protein>